<dbReference type="AlphaFoldDB" id="A0A4P2PZ77"/>
<feature type="region of interest" description="Disordered" evidence="1">
    <location>
        <begin position="1"/>
        <end position="31"/>
    </location>
</feature>
<sequence length="327" mass="35980">MHDYNNHGRSGGVQARRSSRPTTTAAPAFARGEPGAFGYAGDVQRVVDLPERGRLIVATDFQGNVADFERIADIFEQAAADRDGAVLVITGDLVHGPELDESEWPDYLGSFYRGDSVALVKKAKDLADRHPGRVHYLLGNHEHAHVGGPVVAKFFPDEAQRLEDLLGPEETLAMRSWFRGWPFVAVARAARLVMLHAAPHAQIQSRHDLDRLPLDGFLDVPLAEMTLHGTLGALLWARTTSSERAYAFLRALDPDARVAVYGHDVARAGYAVEREPLLCISTSFGCHDGDKLYLEWDLAEPAESAIDVAWRGLRPLYPEAPRVHGDP</sequence>
<accession>A0A4P2PZ77</accession>
<dbReference type="GO" id="GO:0016787">
    <property type="term" value="F:hydrolase activity"/>
    <property type="evidence" value="ECO:0007669"/>
    <property type="project" value="InterPro"/>
</dbReference>
<dbReference type="Pfam" id="PF00149">
    <property type="entry name" value="Metallophos"/>
    <property type="match status" value="1"/>
</dbReference>
<evidence type="ECO:0000256" key="1">
    <source>
        <dbReference type="SAM" id="MobiDB-lite"/>
    </source>
</evidence>
<feature type="compositionally biased region" description="Low complexity" evidence="1">
    <location>
        <begin position="20"/>
        <end position="31"/>
    </location>
</feature>
<proteinExistence type="predicted"/>
<evidence type="ECO:0000313" key="4">
    <source>
        <dbReference type="Proteomes" id="UP000295781"/>
    </source>
</evidence>
<dbReference type="Proteomes" id="UP000295781">
    <property type="component" value="Chromosome"/>
</dbReference>
<gene>
    <name evidence="3" type="ORF">SOCEGT47_027180</name>
</gene>
<evidence type="ECO:0000313" key="3">
    <source>
        <dbReference type="EMBL" id="AUX22217.1"/>
    </source>
</evidence>
<dbReference type="EMBL" id="CP012670">
    <property type="protein sequence ID" value="AUX22217.1"/>
    <property type="molecule type" value="Genomic_DNA"/>
</dbReference>
<name>A0A4P2PZ77_SORCE</name>
<dbReference type="InterPro" id="IPR029052">
    <property type="entry name" value="Metallo-depent_PP-like"/>
</dbReference>
<evidence type="ECO:0000259" key="2">
    <source>
        <dbReference type="Pfam" id="PF00149"/>
    </source>
</evidence>
<protein>
    <recommendedName>
        <fullName evidence="2">Calcineurin-like phosphoesterase domain-containing protein</fullName>
    </recommendedName>
</protein>
<organism evidence="3 4">
    <name type="scientific">Sorangium cellulosum</name>
    <name type="common">Polyangium cellulosum</name>
    <dbReference type="NCBI Taxonomy" id="56"/>
    <lineage>
        <taxon>Bacteria</taxon>
        <taxon>Pseudomonadati</taxon>
        <taxon>Myxococcota</taxon>
        <taxon>Polyangia</taxon>
        <taxon>Polyangiales</taxon>
        <taxon>Polyangiaceae</taxon>
        <taxon>Sorangium</taxon>
    </lineage>
</organism>
<dbReference type="Gene3D" id="3.60.21.10">
    <property type="match status" value="1"/>
</dbReference>
<dbReference type="InterPro" id="IPR004843">
    <property type="entry name" value="Calcineurin-like_PHP"/>
</dbReference>
<feature type="domain" description="Calcineurin-like phosphoesterase" evidence="2">
    <location>
        <begin position="54"/>
        <end position="265"/>
    </location>
</feature>
<dbReference type="SUPFAM" id="SSF56300">
    <property type="entry name" value="Metallo-dependent phosphatases"/>
    <property type="match status" value="1"/>
</dbReference>
<reference evidence="3 4" key="1">
    <citation type="submission" date="2015-09" db="EMBL/GenBank/DDBJ databases">
        <title>Sorangium comparison.</title>
        <authorList>
            <person name="Zaburannyi N."/>
            <person name="Bunk B."/>
            <person name="Overmann J."/>
            <person name="Mueller R."/>
        </authorList>
    </citation>
    <scope>NUCLEOTIDE SEQUENCE [LARGE SCALE GENOMIC DNA]</scope>
    <source>
        <strain evidence="3 4">So ceGT47</strain>
    </source>
</reference>